<dbReference type="EMBL" id="CP023445">
    <property type="protein sequence ID" value="ATE58533.1"/>
    <property type="molecule type" value="Genomic_DNA"/>
</dbReference>
<feature type="region of interest" description="Disordered" evidence="1">
    <location>
        <begin position="78"/>
        <end position="109"/>
    </location>
</feature>
<dbReference type="Pfam" id="PF19631">
    <property type="entry name" value="Trypco2"/>
    <property type="match status" value="1"/>
</dbReference>
<gene>
    <name evidence="3" type="ORF">CNX65_33650</name>
</gene>
<protein>
    <recommendedName>
        <fullName evidence="2">Trypsin-co-occurring domain-containing protein</fullName>
    </recommendedName>
</protein>
<evidence type="ECO:0000256" key="1">
    <source>
        <dbReference type="SAM" id="MobiDB-lite"/>
    </source>
</evidence>
<evidence type="ECO:0000313" key="4">
    <source>
        <dbReference type="Proteomes" id="UP000218505"/>
    </source>
</evidence>
<sequence length="109" mass="11396">MEIELAQAVAALRDELLEAVVYGRGQEVQFAVGTIELEFGVELKVDAKAKGGFKAWVMTGEASAGVARSSTHRVKVSLTPKDQHGGDLLVGGSAQRPPGPGVESDHAGR</sequence>
<evidence type="ECO:0000259" key="2">
    <source>
        <dbReference type="Pfam" id="PF19631"/>
    </source>
</evidence>
<dbReference type="KEGG" id="apre:CNX65_33650"/>
<name>A0A290ZHQ6_9PSEU</name>
<dbReference type="InterPro" id="IPR045608">
    <property type="entry name" value="Trypco2"/>
</dbReference>
<keyword evidence="4" id="KW-1185">Reference proteome</keyword>
<dbReference type="Proteomes" id="UP000218505">
    <property type="component" value="Chromosome"/>
</dbReference>
<feature type="domain" description="Trypsin-co-occurring" evidence="2">
    <location>
        <begin position="3"/>
        <end position="80"/>
    </location>
</feature>
<reference evidence="3" key="1">
    <citation type="submission" date="2017-09" db="EMBL/GenBank/DDBJ databases">
        <title>Complete Genome Sequence of ansamitocin-producing Bacterium Actinosynnema pretiosum X47.</title>
        <authorList>
            <person name="Cao G."/>
            <person name="Zong G."/>
            <person name="Zhong C."/>
            <person name="Fu J."/>
        </authorList>
    </citation>
    <scope>NUCLEOTIDE SEQUENCE [LARGE SCALE GENOMIC DNA]</scope>
    <source>
        <strain evidence="3">X47</strain>
    </source>
</reference>
<proteinExistence type="predicted"/>
<organism evidence="3 4">
    <name type="scientific">Actinosynnema pretiosum</name>
    <dbReference type="NCBI Taxonomy" id="42197"/>
    <lineage>
        <taxon>Bacteria</taxon>
        <taxon>Bacillati</taxon>
        <taxon>Actinomycetota</taxon>
        <taxon>Actinomycetes</taxon>
        <taxon>Pseudonocardiales</taxon>
        <taxon>Pseudonocardiaceae</taxon>
        <taxon>Actinosynnema</taxon>
    </lineage>
</organism>
<dbReference type="AlphaFoldDB" id="A0A290ZHQ6"/>
<dbReference type="RefSeq" id="WP_096498126.1">
    <property type="nucleotide sequence ID" value="NZ_CP023445.1"/>
</dbReference>
<accession>A0A290ZHQ6</accession>
<evidence type="ECO:0000313" key="3">
    <source>
        <dbReference type="EMBL" id="ATE58533.1"/>
    </source>
</evidence>